<dbReference type="InterPro" id="IPR002401">
    <property type="entry name" value="Cyt_P450_E_grp-I"/>
</dbReference>
<evidence type="ECO:0000256" key="7">
    <source>
        <dbReference type="PIRSR" id="PIRSR602401-1"/>
    </source>
</evidence>
<dbReference type="Proteomes" id="UP001153618">
    <property type="component" value="Unassembled WGS sequence"/>
</dbReference>
<keyword evidence="10" id="KW-1185">Reference proteome</keyword>
<organism evidence="9 10">
    <name type="scientific">Penicillium olsonii</name>
    <dbReference type="NCBI Taxonomy" id="99116"/>
    <lineage>
        <taxon>Eukaryota</taxon>
        <taxon>Fungi</taxon>
        <taxon>Dikarya</taxon>
        <taxon>Ascomycota</taxon>
        <taxon>Pezizomycotina</taxon>
        <taxon>Eurotiomycetes</taxon>
        <taxon>Eurotiomycetidae</taxon>
        <taxon>Eurotiales</taxon>
        <taxon>Aspergillaceae</taxon>
        <taxon>Penicillium</taxon>
    </lineage>
</organism>
<dbReference type="PRINTS" id="PR00385">
    <property type="entry name" value="P450"/>
</dbReference>
<dbReference type="CDD" id="cd11059">
    <property type="entry name" value="CYP_fungal"/>
    <property type="match status" value="1"/>
</dbReference>
<dbReference type="GO" id="GO:0005506">
    <property type="term" value="F:iron ion binding"/>
    <property type="evidence" value="ECO:0007669"/>
    <property type="project" value="InterPro"/>
</dbReference>
<name>A0A9W4MQU6_PENOL</name>
<dbReference type="Gene3D" id="1.10.630.10">
    <property type="entry name" value="Cytochrome P450"/>
    <property type="match status" value="1"/>
</dbReference>
<evidence type="ECO:0000256" key="2">
    <source>
        <dbReference type="ARBA" id="ARBA00010617"/>
    </source>
</evidence>
<dbReference type="PRINTS" id="PR00463">
    <property type="entry name" value="EP450I"/>
</dbReference>
<evidence type="ECO:0000256" key="1">
    <source>
        <dbReference type="ARBA" id="ARBA00001971"/>
    </source>
</evidence>
<evidence type="ECO:0000313" key="9">
    <source>
        <dbReference type="EMBL" id="CAG8077944.1"/>
    </source>
</evidence>
<evidence type="ECO:0000256" key="4">
    <source>
        <dbReference type="ARBA" id="ARBA00022723"/>
    </source>
</evidence>
<reference evidence="9" key="1">
    <citation type="submission" date="2021-07" db="EMBL/GenBank/DDBJ databases">
        <authorList>
            <person name="Branca A.L. A."/>
        </authorList>
    </citation>
    <scope>NUCLEOTIDE SEQUENCE</scope>
</reference>
<keyword evidence="6 7" id="KW-0408">Iron</keyword>
<keyword evidence="3 7" id="KW-0349">Heme</keyword>
<accession>A0A9W4MQU6</accession>
<dbReference type="AlphaFoldDB" id="A0A9W4MQU6"/>
<dbReference type="InterPro" id="IPR036396">
    <property type="entry name" value="Cyt_P450_sf"/>
</dbReference>
<dbReference type="EMBL" id="CAJVOS010000020">
    <property type="protein sequence ID" value="CAG8077944.1"/>
    <property type="molecule type" value="Genomic_DNA"/>
</dbReference>
<protein>
    <recommendedName>
        <fullName evidence="11">Cytochrome P450</fullName>
    </recommendedName>
</protein>
<dbReference type="PROSITE" id="PS00086">
    <property type="entry name" value="CYTOCHROME_P450"/>
    <property type="match status" value="1"/>
</dbReference>
<keyword evidence="8" id="KW-0503">Monooxygenase</keyword>
<gene>
    <name evidence="9" type="ORF">POLS_LOCUS4026</name>
</gene>
<keyword evidence="5 8" id="KW-0560">Oxidoreductase</keyword>
<dbReference type="InterPro" id="IPR050121">
    <property type="entry name" value="Cytochrome_P450_monoxygenase"/>
</dbReference>
<dbReference type="OrthoDB" id="1470350at2759"/>
<dbReference type="InterPro" id="IPR001128">
    <property type="entry name" value="Cyt_P450"/>
</dbReference>
<proteinExistence type="inferred from homology"/>
<dbReference type="GO" id="GO:0043386">
    <property type="term" value="P:mycotoxin biosynthetic process"/>
    <property type="evidence" value="ECO:0007669"/>
    <property type="project" value="UniProtKB-ARBA"/>
</dbReference>
<dbReference type="PANTHER" id="PTHR24305:SF96">
    <property type="entry name" value="CYTOCHROME P450 MONOOXYGENASE STCB-RELATED"/>
    <property type="match status" value="1"/>
</dbReference>
<feature type="binding site" description="axial binding residue" evidence="7">
    <location>
        <position position="451"/>
    </location>
    <ligand>
        <name>heme</name>
        <dbReference type="ChEBI" id="CHEBI:30413"/>
    </ligand>
    <ligandPart>
        <name>Fe</name>
        <dbReference type="ChEBI" id="CHEBI:18248"/>
    </ligandPart>
</feature>
<dbReference type="GO" id="GO:0016705">
    <property type="term" value="F:oxidoreductase activity, acting on paired donors, with incorporation or reduction of molecular oxygen"/>
    <property type="evidence" value="ECO:0007669"/>
    <property type="project" value="InterPro"/>
</dbReference>
<sequence length="507" mass="56845">MESPLVLSILVKHWPTCLVGAVILVRACAPQILEDADLIERQTIGYARLTSPLSHLPGPEISKWTSAVYNYHYLNKRAPVYIHALHQKYGPIVRVAPDHVDICDIKAVKEIHKTNGRFLKTNFYRKLVSGPVHNIFSTIDPKFHAEHRRLLASPISDSSLTRLEPSIADRVGLTIRRMAEEQDARGAIDVFKWWLFMTSDIIGELSFGESFGMLESGKKNQYIFDLESLSSVGAILVTFPLLIKIARTLPLPFFKSTAEAGKRLGMYSAQYVKQYQDQISRNPSEAKPTLFTKLFNTEKSGMTFSDIRQEAQAYIVAGSDTTAVTLTYLTYHVCKNRQVKEKLLAELANVPEPVTDRSLRELPYLSQVISETLRLYSAVPAGLPRLVPSEGATFNGFYIPGGLTAATQSYSLHRNPAIFPDPERFYPERWESPTQEMKDASLPFGGGSRICLGIHLARIELRLATALFYRTFPDARVSTQEGMSDSDMEMAAVFLMAPKGHRCLIEV</sequence>
<comment type="caution">
    <text evidence="9">The sequence shown here is derived from an EMBL/GenBank/DDBJ whole genome shotgun (WGS) entry which is preliminary data.</text>
</comment>
<keyword evidence="4 7" id="KW-0479">Metal-binding</keyword>
<evidence type="ECO:0000256" key="3">
    <source>
        <dbReference type="ARBA" id="ARBA00022617"/>
    </source>
</evidence>
<evidence type="ECO:0000256" key="8">
    <source>
        <dbReference type="RuleBase" id="RU000461"/>
    </source>
</evidence>
<evidence type="ECO:0008006" key="11">
    <source>
        <dbReference type="Google" id="ProtNLM"/>
    </source>
</evidence>
<dbReference type="GO" id="GO:0004497">
    <property type="term" value="F:monooxygenase activity"/>
    <property type="evidence" value="ECO:0007669"/>
    <property type="project" value="UniProtKB-KW"/>
</dbReference>
<evidence type="ECO:0000256" key="6">
    <source>
        <dbReference type="ARBA" id="ARBA00023004"/>
    </source>
</evidence>
<dbReference type="SUPFAM" id="SSF48264">
    <property type="entry name" value="Cytochrome P450"/>
    <property type="match status" value="1"/>
</dbReference>
<dbReference type="PANTHER" id="PTHR24305">
    <property type="entry name" value="CYTOCHROME P450"/>
    <property type="match status" value="1"/>
</dbReference>
<comment type="cofactor">
    <cofactor evidence="1 7">
        <name>heme</name>
        <dbReference type="ChEBI" id="CHEBI:30413"/>
    </cofactor>
</comment>
<dbReference type="InterPro" id="IPR017972">
    <property type="entry name" value="Cyt_P450_CS"/>
</dbReference>
<dbReference type="Pfam" id="PF00067">
    <property type="entry name" value="p450"/>
    <property type="match status" value="1"/>
</dbReference>
<dbReference type="GO" id="GO:0020037">
    <property type="term" value="F:heme binding"/>
    <property type="evidence" value="ECO:0007669"/>
    <property type="project" value="InterPro"/>
</dbReference>
<comment type="similarity">
    <text evidence="2 8">Belongs to the cytochrome P450 family.</text>
</comment>
<evidence type="ECO:0000256" key="5">
    <source>
        <dbReference type="ARBA" id="ARBA00023002"/>
    </source>
</evidence>
<evidence type="ECO:0000313" key="10">
    <source>
        <dbReference type="Proteomes" id="UP001153618"/>
    </source>
</evidence>